<protein>
    <submittedName>
        <fullName evidence="1 3">Uncharacterized protein</fullName>
    </submittedName>
</protein>
<organism evidence="3">
    <name type="scientific">Anisakis simplex</name>
    <name type="common">Herring worm</name>
    <dbReference type="NCBI Taxonomy" id="6269"/>
    <lineage>
        <taxon>Eukaryota</taxon>
        <taxon>Metazoa</taxon>
        <taxon>Ecdysozoa</taxon>
        <taxon>Nematoda</taxon>
        <taxon>Chromadorea</taxon>
        <taxon>Rhabditida</taxon>
        <taxon>Spirurina</taxon>
        <taxon>Ascaridomorpha</taxon>
        <taxon>Ascaridoidea</taxon>
        <taxon>Anisakidae</taxon>
        <taxon>Anisakis</taxon>
        <taxon>Anisakis simplex complex</taxon>
    </lineage>
</organism>
<keyword evidence="2" id="KW-1185">Reference proteome</keyword>
<reference evidence="1 2" key="2">
    <citation type="submission" date="2018-11" db="EMBL/GenBank/DDBJ databases">
        <authorList>
            <consortium name="Pathogen Informatics"/>
        </authorList>
    </citation>
    <scope>NUCLEOTIDE SEQUENCE [LARGE SCALE GENOMIC DNA]</scope>
</reference>
<dbReference type="EMBL" id="UYRR01013705">
    <property type="protein sequence ID" value="VDK26903.1"/>
    <property type="molecule type" value="Genomic_DNA"/>
</dbReference>
<evidence type="ECO:0000313" key="3">
    <source>
        <dbReference type="WBParaSite" id="ASIM_0000657801-mRNA-1"/>
    </source>
</evidence>
<proteinExistence type="predicted"/>
<evidence type="ECO:0000313" key="1">
    <source>
        <dbReference type="EMBL" id="VDK26903.1"/>
    </source>
</evidence>
<dbReference type="AlphaFoldDB" id="A0A0M3JG23"/>
<gene>
    <name evidence="1" type="ORF">ASIM_LOCUS6356</name>
</gene>
<dbReference type="WBParaSite" id="ASIM_0000657801-mRNA-1">
    <property type="protein sequence ID" value="ASIM_0000657801-mRNA-1"/>
    <property type="gene ID" value="ASIM_0000657801"/>
</dbReference>
<dbReference type="Proteomes" id="UP000267096">
    <property type="component" value="Unassembled WGS sequence"/>
</dbReference>
<accession>A0A0M3JG23</accession>
<reference evidence="3" key="1">
    <citation type="submission" date="2017-02" db="UniProtKB">
        <authorList>
            <consortium name="WormBaseParasite"/>
        </authorList>
    </citation>
    <scope>IDENTIFICATION</scope>
</reference>
<sequence length="142" mass="16788">MPVSVIVIDIMLIELLYFADRYGCWSFLIEILNVILRMPYDLMILRDLYEVSRSIANDEFNNKIDLLSAYLLPLMITCGFTEQLTPDELIRLEYQYTFNIKHEQNSHSKDVDCKRHELALKLFQEVSSKLFSNAETNESEYY</sequence>
<name>A0A0M3JG23_ANISI</name>
<evidence type="ECO:0000313" key="2">
    <source>
        <dbReference type="Proteomes" id="UP000267096"/>
    </source>
</evidence>